<feature type="transmembrane region" description="Helical" evidence="1">
    <location>
        <begin position="12"/>
        <end position="35"/>
    </location>
</feature>
<name>A0A8H2WKU9_9AGAM</name>
<dbReference type="AlphaFoldDB" id="A0A8H2WKU9"/>
<sequence>MANGIYRLPKKALVFLAIMQCTTQGILVTLLATFLTSESKRPYWFKIYVVCVNALAAGQTVVHLVQALNAINSIPTPAPPQACVYGGHTDRYNWGFCSSIFYTQMLEDLPPKNITDDTALAPVVNFFGFRYRN</sequence>
<keyword evidence="1" id="KW-1133">Transmembrane helix</keyword>
<evidence type="ECO:0000313" key="2">
    <source>
        <dbReference type="EMBL" id="CAE6394417.1"/>
    </source>
</evidence>
<accession>A0A8H2WKU9</accession>
<evidence type="ECO:0000256" key="1">
    <source>
        <dbReference type="SAM" id="Phobius"/>
    </source>
</evidence>
<keyword evidence="1" id="KW-0472">Membrane</keyword>
<evidence type="ECO:0000313" key="3">
    <source>
        <dbReference type="Proteomes" id="UP000663846"/>
    </source>
</evidence>
<comment type="caution">
    <text evidence="2">The sequence shown here is derived from an EMBL/GenBank/DDBJ whole genome shotgun (WGS) entry which is preliminary data.</text>
</comment>
<dbReference type="Proteomes" id="UP000663846">
    <property type="component" value="Unassembled WGS sequence"/>
</dbReference>
<reference evidence="2" key="1">
    <citation type="submission" date="2021-01" db="EMBL/GenBank/DDBJ databases">
        <authorList>
            <person name="Kaushik A."/>
        </authorList>
    </citation>
    <scope>NUCLEOTIDE SEQUENCE</scope>
    <source>
        <strain evidence="2">AG1-1C</strain>
    </source>
</reference>
<proteinExistence type="predicted"/>
<feature type="non-terminal residue" evidence="2">
    <location>
        <position position="1"/>
    </location>
</feature>
<dbReference type="EMBL" id="CAJMWS010000297">
    <property type="protein sequence ID" value="CAE6394417.1"/>
    <property type="molecule type" value="Genomic_DNA"/>
</dbReference>
<organism evidence="2 3">
    <name type="scientific">Rhizoctonia solani</name>
    <dbReference type="NCBI Taxonomy" id="456999"/>
    <lineage>
        <taxon>Eukaryota</taxon>
        <taxon>Fungi</taxon>
        <taxon>Dikarya</taxon>
        <taxon>Basidiomycota</taxon>
        <taxon>Agaricomycotina</taxon>
        <taxon>Agaricomycetes</taxon>
        <taxon>Cantharellales</taxon>
        <taxon>Ceratobasidiaceae</taxon>
        <taxon>Rhizoctonia</taxon>
    </lineage>
</organism>
<protein>
    <submittedName>
        <fullName evidence="2">Uncharacterized protein</fullName>
    </submittedName>
</protein>
<keyword evidence="1" id="KW-0812">Transmembrane</keyword>
<gene>
    <name evidence="2" type="ORF">RDB_LOCUS47423</name>
</gene>